<keyword evidence="3" id="KW-1185">Reference proteome</keyword>
<accession>A0AAW1XRT9</accession>
<comment type="caution">
    <text evidence="2">The sequence shown here is derived from an EMBL/GenBank/DDBJ whole genome shotgun (WGS) entry which is preliminary data.</text>
</comment>
<dbReference type="Gene3D" id="3.80.10.10">
    <property type="entry name" value="Ribonuclease Inhibitor"/>
    <property type="match status" value="1"/>
</dbReference>
<proteinExistence type="predicted"/>
<dbReference type="AlphaFoldDB" id="A0AAW1XRT9"/>
<feature type="domain" description="R13L1/DRL21-like LRR repeat region" evidence="1">
    <location>
        <begin position="27"/>
        <end position="73"/>
    </location>
</feature>
<evidence type="ECO:0000259" key="1">
    <source>
        <dbReference type="Pfam" id="PF25019"/>
    </source>
</evidence>
<sequence length="250" mass="28140">MPAHLGNLTALQTLSAFLVDNDDGRSIRELKNLNGLGGALRILRLENVSSEADAEVANLPEKKRLQRLDLRWTTWLSRPSVTGLVVMTLYKCENCELLPSIGQLPELKFLSIVEMNKVKEIDGTFFRSTDDQVDESFHAFPKLEILEIDIMLNLIEWMEVKEGDLPSLIKLTMESCPELVTLPSFSSLKCLKYFEVSHCPKLVSLDRNGLPTSPESLIIRDCPKLEWFDKEGDQDLGLLKSCESCGQSLV</sequence>
<dbReference type="PANTHER" id="PTHR47186">
    <property type="entry name" value="LEUCINE-RICH REPEAT-CONTAINING PROTEIN 57"/>
    <property type="match status" value="1"/>
</dbReference>
<feature type="domain" description="R13L1/DRL21-like LRR repeat region" evidence="1">
    <location>
        <begin position="74"/>
        <end position="115"/>
    </location>
</feature>
<dbReference type="PANTHER" id="PTHR47186:SF24">
    <property type="entry name" value="DISEASE RESISTANCE RPP13-LIKE PROTEIN 1"/>
    <property type="match status" value="1"/>
</dbReference>
<name>A0AAW1XRT9_RUBAR</name>
<dbReference type="InterPro" id="IPR056789">
    <property type="entry name" value="LRR_R13L1-DRL21"/>
</dbReference>
<evidence type="ECO:0000313" key="3">
    <source>
        <dbReference type="Proteomes" id="UP001457282"/>
    </source>
</evidence>
<dbReference type="EMBL" id="JBEDUW010000003">
    <property type="protein sequence ID" value="KAK9939081.1"/>
    <property type="molecule type" value="Genomic_DNA"/>
</dbReference>
<organism evidence="2 3">
    <name type="scientific">Rubus argutus</name>
    <name type="common">Southern blackberry</name>
    <dbReference type="NCBI Taxonomy" id="59490"/>
    <lineage>
        <taxon>Eukaryota</taxon>
        <taxon>Viridiplantae</taxon>
        <taxon>Streptophyta</taxon>
        <taxon>Embryophyta</taxon>
        <taxon>Tracheophyta</taxon>
        <taxon>Spermatophyta</taxon>
        <taxon>Magnoliopsida</taxon>
        <taxon>eudicotyledons</taxon>
        <taxon>Gunneridae</taxon>
        <taxon>Pentapetalae</taxon>
        <taxon>rosids</taxon>
        <taxon>fabids</taxon>
        <taxon>Rosales</taxon>
        <taxon>Rosaceae</taxon>
        <taxon>Rosoideae</taxon>
        <taxon>Rosoideae incertae sedis</taxon>
        <taxon>Rubus</taxon>
    </lineage>
</organism>
<evidence type="ECO:0000313" key="2">
    <source>
        <dbReference type="EMBL" id="KAK9939081.1"/>
    </source>
</evidence>
<dbReference type="Pfam" id="PF25019">
    <property type="entry name" value="LRR_R13L1-DRL21"/>
    <property type="match status" value="2"/>
</dbReference>
<protein>
    <recommendedName>
        <fullName evidence="1">R13L1/DRL21-like LRR repeat region domain-containing protein</fullName>
    </recommendedName>
</protein>
<gene>
    <name evidence="2" type="ORF">M0R45_015790</name>
</gene>
<dbReference type="Proteomes" id="UP001457282">
    <property type="component" value="Unassembled WGS sequence"/>
</dbReference>
<reference evidence="2 3" key="1">
    <citation type="journal article" date="2023" name="G3 (Bethesda)">
        <title>A chromosome-length genome assembly and annotation of blackberry (Rubus argutus, cv. 'Hillquist').</title>
        <authorList>
            <person name="Bruna T."/>
            <person name="Aryal R."/>
            <person name="Dudchenko O."/>
            <person name="Sargent D.J."/>
            <person name="Mead D."/>
            <person name="Buti M."/>
            <person name="Cavallini A."/>
            <person name="Hytonen T."/>
            <person name="Andres J."/>
            <person name="Pham M."/>
            <person name="Weisz D."/>
            <person name="Mascagni F."/>
            <person name="Usai G."/>
            <person name="Natali L."/>
            <person name="Bassil N."/>
            <person name="Fernandez G.E."/>
            <person name="Lomsadze A."/>
            <person name="Armour M."/>
            <person name="Olukolu B."/>
            <person name="Poorten T."/>
            <person name="Britton C."/>
            <person name="Davik J."/>
            <person name="Ashrafi H."/>
            <person name="Aiden E.L."/>
            <person name="Borodovsky M."/>
            <person name="Worthington M."/>
        </authorList>
    </citation>
    <scope>NUCLEOTIDE SEQUENCE [LARGE SCALE GENOMIC DNA]</scope>
    <source>
        <strain evidence="2">PI 553951</strain>
    </source>
</reference>
<dbReference type="SUPFAM" id="SSF52058">
    <property type="entry name" value="L domain-like"/>
    <property type="match status" value="1"/>
</dbReference>
<dbReference type="InterPro" id="IPR032675">
    <property type="entry name" value="LRR_dom_sf"/>
</dbReference>